<dbReference type="AlphaFoldDB" id="A0A6C0DLH9"/>
<reference evidence="2" key="1">
    <citation type="journal article" date="2020" name="Nature">
        <title>Giant virus diversity and host interactions through global metagenomics.</title>
        <authorList>
            <person name="Schulz F."/>
            <person name="Roux S."/>
            <person name="Paez-Espino D."/>
            <person name="Jungbluth S."/>
            <person name="Walsh D.A."/>
            <person name="Denef V.J."/>
            <person name="McMahon K.D."/>
            <person name="Konstantinidis K.T."/>
            <person name="Eloe-Fadrosh E.A."/>
            <person name="Kyrpides N.C."/>
            <person name="Woyke T."/>
        </authorList>
    </citation>
    <scope>NUCLEOTIDE SEQUENCE</scope>
    <source>
        <strain evidence="2">GVMAG-M-3300023174-24</strain>
    </source>
</reference>
<sequence>MTNTNTKTKSKTQIIEKIIGKSSNTVSIIKKEETPMDDNISTEPKQTNQAKRDINVQYIEKTPLENESYMYIENDDLSRDIELHRDLNLEYNLSICIYKINHELRTPFLEFFFEKKDNFYQFPETTILLKNIPENMDIDVYFLDECSQLYNSKSEKPIENISEMYKGFVDVGNNNIIAVFENPDFIQSTDNKTKDVLEKPLVSNDENPQTDVLEKPSVSNDENPQKEVLEKPSVSNAENPQTDVLEKPPVSTVENPHDDSIWAILDEISIKKRILDIPIKDYIIDMFNEHKVLNNIKDSTNFPIEKPIILYQCNGTYKNYENNYYNENEHRSKSISILDERVEHDVFGNIYLFSTEPLEYDNLSKIKRYAAFVDNTLYMLNDTNVTKEELVGDETDISKLPFKTYHCISFKEDDKDYWSINTNQLFVEL</sequence>
<accession>A0A6C0DLH9</accession>
<feature type="region of interest" description="Disordered" evidence="1">
    <location>
        <begin position="199"/>
        <end position="253"/>
    </location>
</feature>
<feature type="compositionally biased region" description="Polar residues" evidence="1">
    <location>
        <begin position="233"/>
        <end position="242"/>
    </location>
</feature>
<dbReference type="EMBL" id="MN739632">
    <property type="protein sequence ID" value="QHT17202.1"/>
    <property type="molecule type" value="Genomic_DNA"/>
</dbReference>
<proteinExistence type="predicted"/>
<evidence type="ECO:0000313" key="2">
    <source>
        <dbReference type="EMBL" id="QHT17202.1"/>
    </source>
</evidence>
<organism evidence="2">
    <name type="scientific">viral metagenome</name>
    <dbReference type="NCBI Taxonomy" id="1070528"/>
    <lineage>
        <taxon>unclassified sequences</taxon>
        <taxon>metagenomes</taxon>
        <taxon>organismal metagenomes</taxon>
    </lineage>
</organism>
<protein>
    <submittedName>
        <fullName evidence="2">Uncharacterized protein</fullName>
    </submittedName>
</protein>
<name>A0A6C0DLH9_9ZZZZ</name>
<evidence type="ECO:0000256" key="1">
    <source>
        <dbReference type="SAM" id="MobiDB-lite"/>
    </source>
</evidence>